<dbReference type="eggNOG" id="COG0457">
    <property type="taxonomic scope" value="Bacteria"/>
</dbReference>
<evidence type="ECO:0000256" key="2">
    <source>
        <dbReference type="ARBA" id="ARBA00022803"/>
    </source>
</evidence>
<dbReference type="Proteomes" id="UP000000445">
    <property type="component" value="Chromosome"/>
</dbReference>
<reference evidence="5 6" key="1">
    <citation type="journal article" date="2009" name="Biosci. Biotechnol. Biochem.">
        <title>WeGAS: a web-based microbial genome annotation system.</title>
        <authorList>
            <person name="Lee D."/>
            <person name="Seo H."/>
            <person name="Park C."/>
            <person name="Park K."/>
        </authorList>
    </citation>
    <scope>NUCLEOTIDE SEQUENCE [LARGE SCALE GENOMIC DNA]</scope>
    <source>
        <strain evidence="6">ATCC 49049 / DSM 4359 / NBRC 107923 / NS-E</strain>
    </source>
</reference>
<dbReference type="SMART" id="SM00028">
    <property type="entry name" value="TPR"/>
    <property type="match status" value="5"/>
</dbReference>
<dbReference type="InterPro" id="IPR011990">
    <property type="entry name" value="TPR-like_helical_dom_sf"/>
</dbReference>
<gene>
    <name evidence="5" type="ordered locus">CTN_0963</name>
</gene>
<dbReference type="SUPFAM" id="SSF48452">
    <property type="entry name" value="TPR-like"/>
    <property type="match status" value="1"/>
</dbReference>
<dbReference type="InterPro" id="IPR019734">
    <property type="entry name" value="TPR_rpt"/>
</dbReference>
<dbReference type="PROSITE" id="PS50293">
    <property type="entry name" value="TPR_REGION"/>
    <property type="match status" value="1"/>
</dbReference>
<evidence type="ECO:0000313" key="5">
    <source>
        <dbReference type="EMBL" id="ACM23139.1"/>
    </source>
</evidence>
<evidence type="ECO:0000256" key="3">
    <source>
        <dbReference type="PROSITE-ProRule" id="PRU00339"/>
    </source>
</evidence>
<dbReference type="STRING" id="309803.CTN_0963"/>
<dbReference type="Pfam" id="PF13432">
    <property type="entry name" value="TPR_16"/>
    <property type="match status" value="1"/>
</dbReference>
<dbReference type="PROSITE" id="PS50005">
    <property type="entry name" value="TPR"/>
    <property type="match status" value="2"/>
</dbReference>
<dbReference type="EMBL" id="CP000916">
    <property type="protein sequence ID" value="ACM23139.1"/>
    <property type="molecule type" value="Genomic_DNA"/>
</dbReference>
<dbReference type="HOGENOM" id="CLU_497693_0_0_0"/>
<feature type="repeat" description="TPR" evidence="3">
    <location>
        <begin position="171"/>
        <end position="204"/>
    </location>
</feature>
<dbReference type="Pfam" id="PF25063">
    <property type="entry name" value="ARM_TT21_C"/>
    <property type="match status" value="1"/>
</dbReference>
<dbReference type="Gene3D" id="1.25.40.10">
    <property type="entry name" value="Tetratricopeptide repeat domain"/>
    <property type="match status" value="2"/>
</dbReference>
<dbReference type="Pfam" id="PF13181">
    <property type="entry name" value="TPR_8"/>
    <property type="match status" value="1"/>
</dbReference>
<dbReference type="PANTHER" id="PTHR44943:SF8">
    <property type="entry name" value="TPR REPEAT-CONTAINING PROTEIN MJ0263"/>
    <property type="match status" value="1"/>
</dbReference>
<evidence type="ECO:0000259" key="4">
    <source>
        <dbReference type="Pfam" id="PF25063"/>
    </source>
</evidence>
<sequence length="538" mass="63423">MRGENIKAIVYLPLDPDKAKQNNLPVKLPVLAEDLPRIVEEDRIPLDVVLRGLEAQYEVSKDEYYRSYYVFFLYEKFKELLREQRFDEAEKILEKAREVQYDYRYHFYRGLLLKHRGNLGEAEVEMRIATSMKEDFAPAYFELANILKEKGEIEDSLLFYEKAHETNRDFLLPLLKKGDLLLEEGRFEEALEEYKRILEKDPNFTEVYERLGVIYNQLQRFKEAEKFFRKALEAERKDHVEFNLSYTLIKLGRLFEALGILKRLYEKTPDDPMLANEYGLLLKTLGLYEEALEVFEEAYSRHRDEEIVKYNYATILLHFDREKAISVLSEITGELKERAEHMIALAESKVKIPTFEEFEWLRDYFDEEGVIDVVSLAEDLASSNEEVQKRIDALREGQFPFYDTTIDTSEMIETMMGIIFESPDIFKMEENVVKFTSAFFGSSIMIASSLVLVRIVQHLLVFKDLLMDDLLREIVAETQDINWRFALRIARFRHADKFDFEKLSDLVVALLQSLEQGVPVADDDRLKYVMEKLRIKEG</sequence>
<name>B9K856_THENN</name>
<keyword evidence="6" id="KW-1185">Reference proteome</keyword>
<feature type="repeat" description="TPR" evidence="3">
    <location>
        <begin position="205"/>
        <end position="238"/>
    </location>
</feature>
<dbReference type="InterPro" id="IPR056834">
    <property type="entry name" value="ARM_TT21_C"/>
</dbReference>
<dbReference type="InterPro" id="IPR051685">
    <property type="entry name" value="Ycf3/AcsC/BcsC/TPR_MFPF"/>
</dbReference>
<keyword evidence="1" id="KW-0677">Repeat</keyword>
<dbReference type="RefSeq" id="WP_015919456.1">
    <property type="nucleotide sequence ID" value="NC_011978.1"/>
</dbReference>
<dbReference type="PANTHER" id="PTHR44943">
    <property type="entry name" value="CELLULOSE SYNTHASE OPERON PROTEIN C"/>
    <property type="match status" value="1"/>
</dbReference>
<feature type="domain" description="Tetratricopeptide repeat protein 21A/21B C-terminal ARM" evidence="4">
    <location>
        <begin position="162"/>
        <end position="275"/>
    </location>
</feature>
<evidence type="ECO:0000313" key="6">
    <source>
        <dbReference type="Proteomes" id="UP000000445"/>
    </source>
</evidence>
<dbReference type="KEGG" id="tna:CTN_0963"/>
<organism evidence="5 6">
    <name type="scientific">Thermotoga neapolitana (strain ATCC 49049 / DSM 4359 / NBRC 107923 / NS-E)</name>
    <dbReference type="NCBI Taxonomy" id="309803"/>
    <lineage>
        <taxon>Bacteria</taxon>
        <taxon>Thermotogati</taxon>
        <taxon>Thermotogota</taxon>
        <taxon>Thermotogae</taxon>
        <taxon>Thermotogales</taxon>
        <taxon>Thermotogaceae</taxon>
        <taxon>Thermotoga</taxon>
    </lineage>
</organism>
<proteinExistence type="predicted"/>
<protein>
    <submittedName>
        <fullName evidence="5">TPR repeat-containing protein</fullName>
    </submittedName>
</protein>
<dbReference type="AlphaFoldDB" id="B9K856"/>
<accession>B9K856</accession>
<keyword evidence="2 3" id="KW-0802">TPR repeat</keyword>
<evidence type="ECO:0000256" key="1">
    <source>
        <dbReference type="ARBA" id="ARBA00022737"/>
    </source>
</evidence>